<dbReference type="InterPro" id="IPR027843">
    <property type="entry name" value="DUF4440"/>
</dbReference>
<feature type="chain" id="PRO_5046671516" evidence="1">
    <location>
        <begin position="28"/>
        <end position="159"/>
    </location>
</feature>
<reference evidence="3 4" key="1">
    <citation type="submission" date="2024-06" db="EMBL/GenBank/DDBJ databases">
        <title>Sorghum-associated microbial communities from plants grown in Nebraska, USA.</title>
        <authorList>
            <person name="Schachtman D."/>
        </authorList>
    </citation>
    <scope>NUCLEOTIDE SEQUENCE [LARGE SCALE GENOMIC DNA]</scope>
    <source>
        <strain evidence="3 4">1757</strain>
    </source>
</reference>
<dbReference type="InterPro" id="IPR032710">
    <property type="entry name" value="NTF2-like_dom_sf"/>
</dbReference>
<evidence type="ECO:0000313" key="3">
    <source>
        <dbReference type="EMBL" id="MET4570280.1"/>
    </source>
</evidence>
<proteinExistence type="predicted"/>
<organism evidence="3 4">
    <name type="scientific">Rhodanobacter soli</name>
    <dbReference type="NCBI Taxonomy" id="590609"/>
    <lineage>
        <taxon>Bacteria</taxon>
        <taxon>Pseudomonadati</taxon>
        <taxon>Pseudomonadota</taxon>
        <taxon>Gammaproteobacteria</taxon>
        <taxon>Lysobacterales</taxon>
        <taxon>Rhodanobacteraceae</taxon>
        <taxon>Rhodanobacter</taxon>
    </lineage>
</organism>
<evidence type="ECO:0000256" key="1">
    <source>
        <dbReference type="SAM" id="SignalP"/>
    </source>
</evidence>
<dbReference type="Pfam" id="PF14534">
    <property type="entry name" value="DUF4440"/>
    <property type="match status" value="1"/>
</dbReference>
<dbReference type="EMBL" id="JBEPSD010000002">
    <property type="protein sequence ID" value="MET4570280.1"/>
    <property type="molecule type" value="Genomic_DNA"/>
</dbReference>
<feature type="domain" description="DUF4440" evidence="2">
    <location>
        <begin position="37"/>
        <end position="153"/>
    </location>
</feature>
<dbReference type="Proteomes" id="UP001549251">
    <property type="component" value="Unassembled WGS sequence"/>
</dbReference>
<name>A0ABV2PZ14_9GAMM</name>
<dbReference type="RefSeq" id="WP_354551009.1">
    <property type="nucleotide sequence ID" value="NZ_JBEPSD010000002.1"/>
</dbReference>
<protein>
    <submittedName>
        <fullName evidence="3">Uncharacterized protein (TIGR02246 family)</fullName>
    </submittedName>
</protein>
<dbReference type="SUPFAM" id="SSF54427">
    <property type="entry name" value="NTF2-like"/>
    <property type="match status" value="1"/>
</dbReference>
<dbReference type="NCBIfam" id="TIGR02246">
    <property type="entry name" value="SgcJ/EcaC family oxidoreductase"/>
    <property type="match status" value="1"/>
</dbReference>
<comment type="caution">
    <text evidence="3">The sequence shown here is derived from an EMBL/GenBank/DDBJ whole genome shotgun (WGS) entry which is preliminary data.</text>
</comment>
<feature type="signal peptide" evidence="1">
    <location>
        <begin position="1"/>
        <end position="27"/>
    </location>
</feature>
<evidence type="ECO:0000313" key="4">
    <source>
        <dbReference type="Proteomes" id="UP001549251"/>
    </source>
</evidence>
<gene>
    <name evidence="3" type="ORF">ABIE04_002641</name>
</gene>
<keyword evidence="1" id="KW-0732">Signal</keyword>
<keyword evidence="4" id="KW-1185">Reference proteome</keyword>
<accession>A0ABV2PZ14</accession>
<evidence type="ECO:0000259" key="2">
    <source>
        <dbReference type="Pfam" id="PF14534"/>
    </source>
</evidence>
<sequence>MKARYFLIGFGILLAVVGLGGTASSHAATAGDDAAAIRQVMDQQAAAWNRGDVVEFMRSYKDAPDTTFVGASVRKGYRTILESYRKHYASKEQMGRLTYTELDVRLLPDARGEVRYAAVTGRFHLDRSAHGEAARDDGVFSLLWEKTAGGWKIILDHTS</sequence>
<dbReference type="InterPro" id="IPR011944">
    <property type="entry name" value="Steroid_delta5-4_isomerase"/>
</dbReference>
<dbReference type="Gene3D" id="3.10.450.50">
    <property type="match status" value="1"/>
</dbReference>